<accession>A0A926D3F5</accession>
<sequence length="139" mass="15763">MKIEVLDLKDLAAYKALMDDCFGGSNPLERYQQYANRAGYTIWAAKDGERIVGSVTTYAIDLFTFDFQPCLMLFNVAVLGAYRKQGIGRRLLELVIDKARKDGFRSISLTCLDDAYPAHRLYESVGFKRASSLKYDLKL</sequence>
<proteinExistence type="predicted"/>
<dbReference type="PANTHER" id="PTHR13947:SF37">
    <property type="entry name" value="LD18367P"/>
    <property type="match status" value="1"/>
</dbReference>
<dbReference type="SUPFAM" id="SSF55729">
    <property type="entry name" value="Acyl-CoA N-acyltransferases (Nat)"/>
    <property type="match status" value="1"/>
</dbReference>
<dbReference type="InterPro" id="IPR050769">
    <property type="entry name" value="NAT_camello-type"/>
</dbReference>
<dbReference type="AlphaFoldDB" id="A0A926D3F5"/>
<evidence type="ECO:0000313" key="3">
    <source>
        <dbReference type="EMBL" id="MBC8530836.1"/>
    </source>
</evidence>
<dbReference type="InterPro" id="IPR000182">
    <property type="entry name" value="GNAT_dom"/>
</dbReference>
<keyword evidence="1" id="KW-0808">Transferase</keyword>
<protein>
    <submittedName>
        <fullName evidence="3">GNAT family N-acetyltransferase</fullName>
    </submittedName>
</protein>
<evidence type="ECO:0000259" key="2">
    <source>
        <dbReference type="PROSITE" id="PS51186"/>
    </source>
</evidence>
<dbReference type="PANTHER" id="PTHR13947">
    <property type="entry name" value="GNAT FAMILY N-ACETYLTRANSFERASE"/>
    <property type="match status" value="1"/>
</dbReference>
<dbReference type="Gene3D" id="3.40.630.30">
    <property type="match status" value="1"/>
</dbReference>
<feature type="domain" description="N-acetyltransferase" evidence="2">
    <location>
        <begin position="1"/>
        <end position="139"/>
    </location>
</feature>
<dbReference type="EMBL" id="JACRSR010000001">
    <property type="protein sequence ID" value="MBC8530836.1"/>
    <property type="molecule type" value="Genomic_DNA"/>
</dbReference>
<reference evidence="3" key="1">
    <citation type="submission" date="2020-08" db="EMBL/GenBank/DDBJ databases">
        <title>Genome public.</title>
        <authorList>
            <person name="Liu C."/>
            <person name="Sun Q."/>
        </authorList>
    </citation>
    <scope>NUCLEOTIDE SEQUENCE</scope>
    <source>
        <strain evidence="3">NSJ-53</strain>
    </source>
</reference>
<dbReference type="GO" id="GO:0008080">
    <property type="term" value="F:N-acetyltransferase activity"/>
    <property type="evidence" value="ECO:0007669"/>
    <property type="project" value="InterPro"/>
</dbReference>
<dbReference type="Proteomes" id="UP000623172">
    <property type="component" value="Unassembled WGS sequence"/>
</dbReference>
<evidence type="ECO:0000313" key="4">
    <source>
        <dbReference type="Proteomes" id="UP000623172"/>
    </source>
</evidence>
<dbReference type="RefSeq" id="WP_249314850.1">
    <property type="nucleotide sequence ID" value="NZ_JACRSR010000001.1"/>
</dbReference>
<organism evidence="3 4">
    <name type="scientific">Gehongia tenuis</name>
    <dbReference type="NCBI Taxonomy" id="2763655"/>
    <lineage>
        <taxon>Bacteria</taxon>
        <taxon>Bacillati</taxon>
        <taxon>Bacillota</taxon>
        <taxon>Clostridia</taxon>
        <taxon>Christensenellales</taxon>
        <taxon>Christensenellaceae</taxon>
        <taxon>Gehongia</taxon>
    </lineage>
</organism>
<dbReference type="PROSITE" id="PS51186">
    <property type="entry name" value="GNAT"/>
    <property type="match status" value="1"/>
</dbReference>
<evidence type="ECO:0000256" key="1">
    <source>
        <dbReference type="ARBA" id="ARBA00022679"/>
    </source>
</evidence>
<gene>
    <name evidence="3" type="ORF">H8696_03145</name>
</gene>
<dbReference type="Pfam" id="PF00583">
    <property type="entry name" value="Acetyltransf_1"/>
    <property type="match status" value="1"/>
</dbReference>
<dbReference type="InterPro" id="IPR016181">
    <property type="entry name" value="Acyl_CoA_acyltransferase"/>
</dbReference>
<name>A0A926D3F5_9FIRM</name>
<comment type="caution">
    <text evidence="3">The sequence shown here is derived from an EMBL/GenBank/DDBJ whole genome shotgun (WGS) entry which is preliminary data.</text>
</comment>
<dbReference type="CDD" id="cd04301">
    <property type="entry name" value="NAT_SF"/>
    <property type="match status" value="1"/>
</dbReference>
<keyword evidence="4" id="KW-1185">Reference proteome</keyword>